<feature type="domain" description="PAS" evidence="1">
    <location>
        <begin position="21"/>
        <end position="54"/>
    </location>
</feature>
<dbReference type="RefSeq" id="WP_274040052.1">
    <property type="nucleotide sequence ID" value="NZ_JANCPR020000010.1"/>
</dbReference>
<proteinExistence type="predicted"/>
<keyword evidence="3" id="KW-1185">Reference proteome</keyword>
<evidence type="ECO:0000259" key="1">
    <source>
        <dbReference type="PROSITE" id="PS50112"/>
    </source>
</evidence>
<dbReference type="CDD" id="cd00130">
    <property type="entry name" value="PAS"/>
    <property type="match status" value="1"/>
</dbReference>
<sequence>MDSAPDADRGEGILVAVRGCVPSAAVAVDGHGVIGHWSPGARALFGYRAREAVGASAAELLPVAGALNAAARSGDHHWLDGAGDLAGAGHVMAGRARVPGPGAVRGDVLWWAYPLAAPAPFRLLVLATDAARLQRRRSLRGTRVAPGFGPHRWFPEAAELAARLPLMLGGRSGEAGERVAPRVLELGCPVLEVTRMASLPVSPSPVPGGELPLCR</sequence>
<gene>
    <name evidence="2" type="ORF">NMN56_012190</name>
</gene>
<dbReference type="Proteomes" id="UP001214441">
    <property type="component" value="Unassembled WGS sequence"/>
</dbReference>
<dbReference type="InterPro" id="IPR035965">
    <property type="entry name" value="PAS-like_dom_sf"/>
</dbReference>
<comment type="caution">
    <text evidence="2">The sequence shown here is derived from an EMBL/GenBank/DDBJ whole genome shotgun (WGS) entry which is preliminary data.</text>
</comment>
<evidence type="ECO:0000313" key="2">
    <source>
        <dbReference type="EMBL" id="MDJ1132699.1"/>
    </source>
</evidence>
<evidence type="ECO:0000313" key="3">
    <source>
        <dbReference type="Proteomes" id="UP001214441"/>
    </source>
</evidence>
<dbReference type="SUPFAM" id="SSF55785">
    <property type="entry name" value="PYP-like sensor domain (PAS domain)"/>
    <property type="match status" value="1"/>
</dbReference>
<dbReference type="Gene3D" id="3.30.450.20">
    <property type="entry name" value="PAS domain"/>
    <property type="match status" value="1"/>
</dbReference>
<dbReference type="PROSITE" id="PS50112">
    <property type="entry name" value="PAS"/>
    <property type="match status" value="1"/>
</dbReference>
<dbReference type="EMBL" id="JANCPR020000010">
    <property type="protein sequence ID" value="MDJ1132699.1"/>
    <property type="molecule type" value="Genomic_DNA"/>
</dbReference>
<accession>A0ABT6ZV59</accession>
<name>A0ABT6ZV59_9ACTN</name>
<reference evidence="2 3" key="1">
    <citation type="submission" date="2023-05" db="EMBL/GenBank/DDBJ databases">
        <title>Streptantibioticus silvisoli sp. nov., acidotolerant actinomycetes 1 from pine litter.</title>
        <authorList>
            <person name="Swiecimska M."/>
            <person name="Golinska P."/>
            <person name="Sangal V."/>
            <person name="Wachnowicz B."/>
            <person name="Goodfellow M."/>
        </authorList>
    </citation>
    <scope>NUCLEOTIDE SEQUENCE [LARGE SCALE GENOMIC DNA]</scope>
    <source>
        <strain evidence="2 3">DSM 42109</strain>
    </source>
</reference>
<dbReference type="InterPro" id="IPR000014">
    <property type="entry name" value="PAS"/>
</dbReference>
<protein>
    <recommendedName>
        <fullName evidence="1">PAS domain-containing protein</fullName>
    </recommendedName>
</protein>
<organism evidence="2 3">
    <name type="scientific">Streptomyces iconiensis</name>
    <dbReference type="NCBI Taxonomy" id="1384038"/>
    <lineage>
        <taxon>Bacteria</taxon>
        <taxon>Bacillati</taxon>
        <taxon>Actinomycetota</taxon>
        <taxon>Actinomycetes</taxon>
        <taxon>Kitasatosporales</taxon>
        <taxon>Streptomycetaceae</taxon>
        <taxon>Streptomyces</taxon>
    </lineage>
</organism>